<evidence type="ECO:0000256" key="3">
    <source>
        <dbReference type="ARBA" id="ARBA00023015"/>
    </source>
</evidence>
<evidence type="ECO:0000256" key="1">
    <source>
        <dbReference type="ARBA" id="ARBA00022670"/>
    </source>
</evidence>
<accession>A0ABT6RBL2</accession>
<dbReference type="Proteomes" id="UP001226434">
    <property type="component" value="Unassembled WGS sequence"/>
</dbReference>
<name>A0ABT6RBL2_9BACT</name>
<dbReference type="Pfam" id="PF13560">
    <property type="entry name" value="HTH_31"/>
    <property type="match status" value="1"/>
</dbReference>
<dbReference type="InterPro" id="IPR039418">
    <property type="entry name" value="LexA-like"/>
</dbReference>
<gene>
    <name evidence="7" type="ORF">QJ048_09270</name>
</gene>
<dbReference type="CDD" id="cd06529">
    <property type="entry name" value="S24_LexA-like"/>
    <property type="match status" value="1"/>
</dbReference>
<reference evidence="7 8" key="1">
    <citation type="submission" date="2023-05" db="EMBL/GenBank/DDBJ databases">
        <title>Genome sequence of Pinibacter sp. MAH-24.</title>
        <authorList>
            <person name="Huq M.A."/>
        </authorList>
    </citation>
    <scope>NUCLEOTIDE SEQUENCE [LARGE SCALE GENOMIC DNA]</scope>
    <source>
        <strain evidence="7 8">MAH-24</strain>
    </source>
</reference>
<dbReference type="EMBL" id="JASBRG010000005">
    <property type="protein sequence ID" value="MDI3319961.1"/>
    <property type="molecule type" value="Genomic_DNA"/>
</dbReference>
<evidence type="ECO:0000256" key="4">
    <source>
        <dbReference type="ARBA" id="ARBA00023125"/>
    </source>
</evidence>
<evidence type="ECO:0000313" key="7">
    <source>
        <dbReference type="EMBL" id="MDI3319961.1"/>
    </source>
</evidence>
<dbReference type="InterPro" id="IPR001387">
    <property type="entry name" value="Cro/C1-type_HTH"/>
</dbReference>
<protein>
    <submittedName>
        <fullName evidence="7">LexA family transcriptional regulator</fullName>
    </submittedName>
</protein>
<evidence type="ECO:0000259" key="6">
    <source>
        <dbReference type="PROSITE" id="PS50943"/>
    </source>
</evidence>
<proteinExistence type="predicted"/>
<dbReference type="Gene3D" id="1.10.260.40">
    <property type="entry name" value="lambda repressor-like DNA-binding domains"/>
    <property type="match status" value="1"/>
</dbReference>
<keyword evidence="8" id="KW-1185">Reference proteome</keyword>
<dbReference type="PANTHER" id="PTHR40661:SF1">
    <property type="entry name" value="HTH CRO_C1-TYPE DOMAIN-CONTAINING PROTEIN"/>
    <property type="match status" value="1"/>
</dbReference>
<dbReference type="SMART" id="SM00530">
    <property type="entry name" value="HTH_XRE"/>
    <property type="match status" value="1"/>
</dbReference>
<dbReference type="PROSITE" id="PS50943">
    <property type="entry name" value="HTH_CROC1"/>
    <property type="match status" value="1"/>
</dbReference>
<dbReference type="Gene3D" id="2.10.109.10">
    <property type="entry name" value="Umud Fragment, subunit A"/>
    <property type="match status" value="1"/>
</dbReference>
<keyword evidence="1" id="KW-0645">Protease</keyword>
<organism evidence="7 8">
    <name type="scientific">Pinibacter soli</name>
    <dbReference type="NCBI Taxonomy" id="3044211"/>
    <lineage>
        <taxon>Bacteria</taxon>
        <taxon>Pseudomonadati</taxon>
        <taxon>Bacteroidota</taxon>
        <taxon>Chitinophagia</taxon>
        <taxon>Chitinophagales</taxon>
        <taxon>Chitinophagaceae</taxon>
        <taxon>Pinibacter</taxon>
    </lineage>
</organism>
<dbReference type="InterPro" id="IPR019756">
    <property type="entry name" value="Pept_S26A_signal_pept_1_Ser-AS"/>
</dbReference>
<keyword evidence="3" id="KW-0805">Transcription regulation</keyword>
<dbReference type="PROSITE" id="PS00501">
    <property type="entry name" value="SPASE_I_1"/>
    <property type="match status" value="1"/>
</dbReference>
<dbReference type="PANTHER" id="PTHR40661">
    <property type="match status" value="1"/>
</dbReference>
<dbReference type="SUPFAM" id="SSF51306">
    <property type="entry name" value="LexA/Signal peptidase"/>
    <property type="match status" value="1"/>
</dbReference>
<dbReference type="Pfam" id="PF00717">
    <property type="entry name" value="Peptidase_S24"/>
    <property type="match status" value="1"/>
</dbReference>
<keyword evidence="4" id="KW-0238">DNA-binding</keyword>
<evidence type="ECO:0000256" key="5">
    <source>
        <dbReference type="ARBA" id="ARBA00023163"/>
    </source>
</evidence>
<keyword evidence="2" id="KW-0378">Hydrolase</keyword>
<feature type="domain" description="HTH cro/C1-type" evidence="6">
    <location>
        <begin position="9"/>
        <end position="62"/>
    </location>
</feature>
<evidence type="ECO:0000256" key="2">
    <source>
        <dbReference type="ARBA" id="ARBA00022801"/>
    </source>
</evidence>
<dbReference type="SUPFAM" id="SSF47413">
    <property type="entry name" value="lambda repressor-like DNA-binding domains"/>
    <property type="match status" value="1"/>
</dbReference>
<dbReference type="CDD" id="cd00093">
    <property type="entry name" value="HTH_XRE"/>
    <property type="match status" value="1"/>
</dbReference>
<dbReference type="InterPro" id="IPR036286">
    <property type="entry name" value="LexA/Signal_pep-like_sf"/>
</dbReference>
<keyword evidence="5" id="KW-0804">Transcription</keyword>
<comment type="caution">
    <text evidence="7">The sequence shown here is derived from an EMBL/GenBank/DDBJ whole genome shotgun (WGS) entry which is preliminary data.</text>
</comment>
<sequence>MNLDFGKKLKELREAAGESQAALAEVLGMNMRQIQRYEGGSIPKTDVLTLLSKHYNYDFFSFFNGDIDLIVAFPKELTSGSYSMSSYTKQRLQEKLKHNLENDGITYVPIAAKAGYLGRFLDPIYLNQLERIFIPGFPYRGPRYRIFDIEGDSMEPTLKEGYHCVSERVDQENWHSIADFYIYVIVLENDIIIKRLFKKSKEEFVVISDNDEFYPQYKMNISDIKELWRVKKKMDWNMPPPKKFEINV</sequence>
<evidence type="ECO:0000313" key="8">
    <source>
        <dbReference type="Proteomes" id="UP001226434"/>
    </source>
</evidence>
<dbReference type="InterPro" id="IPR015927">
    <property type="entry name" value="Peptidase_S24_S26A/B/C"/>
</dbReference>
<dbReference type="RefSeq" id="WP_282334061.1">
    <property type="nucleotide sequence ID" value="NZ_JASBRG010000005.1"/>
</dbReference>
<dbReference type="InterPro" id="IPR010982">
    <property type="entry name" value="Lambda_DNA-bd_dom_sf"/>
</dbReference>